<keyword evidence="3" id="KW-0067">ATP-binding</keyword>
<dbReference type="Pfam" id="PF02518">
    <property type="entry name" value="HATPase_c"/>
    <property type="match status" value="1"/>
</dbReference>
<evidence type="ECO:0000256" key="1">
    <source>
        <dbReference type="SAM" id="Phobius"/>
    </source>
</evidence>
<feature type="transmembrane region" description="Helical" evidence="1">
    <location>
        <begin position="27"/>
        <end position="49"/>
    </location>
</feature>
<evidence type="ECO:0000313" key="4">
    <source>
        <dbReference type="Proteomes" id="UP001347146"/>
    </source>
</evidence>
<dbReference type="InterPro" id="IPR003594">
    <property type="entry name" value="HATPase_dom"/>
</dbReference>
<feature type="transmembrane region" description="Helical" evidence="1">
    <location>
        <begin position="116"/>
        <end position="133"/>
    </location>
</feature>
<evidence type="ECO:0000313" key="3">
    <source>
        <dbReference type="EMBL" id="MEE3851358.1"/>
    </source>
</evidence>
<feature type="transmembrane region" description="Helical" evidence="1">
    <location>
        <begin position="55"/>
        <end position="79"/>
    </location>
</feature>
<keyword evidence="3" id="KW-0547">Nucleotide-binding</keyword>
<comment type="caution">
    <text evidence="3">The sequence shown here is derived from an EMBL/GenBank/DDBJ whole genome shotgun (WGS) entry which is preliminary data.</text>
</comment>
<keyword evidence="1" id="KW-0472">Membrane</keyword>
<feature type="transmembrane region" description="Helical" evidence="1">
    <location>
        <begin position="167"/>
        <end position="187"/>
    </location>
</feature>
<dbReference type="Gene3D" id="3.30.565.10">
    <property type="entry name" value="Histidine kinase-like ATPase, C-terminal domain"/>
    <property type="match status" value="1"/>
</dbReference>
<protein>
    <submittedName>
        <fullName evidence="3">ATP-binding protein</fullName>
    </submittedName>
</protein>
<dbReference type="GO" id="GO:0005524">
    <property type="term" value="F:ATP binding"/>
    <property type="evidence" value="ECO:0007669"/>
    <property type="project" value="UniProtKB-KW"/>
</dbReference>
<dbReference type="RefSeq" id="WP_330433066.1">
    <property type="nucleotide sequence ID" value="NZ_JAZDUF010000003.1"/>
</dbReference>
<keyword evidence="1" id="KW-0812">Transmembrane</keyword>
<dbReference type="EMBL" id="JAZDUF010000003">
    <property type="protein sequence ID" value="MEE3851358.1"/>
    <property type="molecule type" value="Genomic_DNA"/>
</dbReference>
<dbReference type="InterPro" id="IPR036890">
    <property type="entry name" value="HATPase_C_sf"/>
</dbReference>
<organism evidence="3 4">
    <name type="scientific">Gordonia sesuvii</name>
    <dbReference type="NCBI Taxonomy" id="3116777"/>
    <lineage>
        <taxon>Bacteria</taxon>
        <taxon>Bacillati</taxon>
        <taxon>Actinomycetota</taxon>
        <taxon>Actinomycetes</taxon>
        <taxon>Mycobacteriales</taxon>
        <taxon>Gordoniaceae</taxon>
        <taxon>Gordonia</taxon>
    </lineage>
</organism>
<dbReference type="CDD" id="cd16917">
    <property type="entry name" value="HATPase_UhpB-NarQ-NarX-like"/>
    <property type="match status" value="1"/>
</dbReference>
<dbReference type="Proteomes" id="UP001347146">
    <property type="component" value="Unassembled WGS sequence"/>
</dbReference>
<feature type="domain" description="Histidine kinase/HSP90-like ATPase" evidence="2">
    <location>
        <begin position="307"/>
        <end position="394"/>
    </location>
</feature>
<name>A0ABU7ME45_9ACTN</name>
<feature type="transmembrane region" description="Helical" evidence="1">
    <location>
        <begin position="91"/>
        <end position="110"/>
    </location>
</feature>
<reference evidence="3 4" key="1">
    <citation type="submission" date="2024-01" db="EMBL/GenBank/DDBJ databases">
        <title>Draft genome sequence of Gordonia sp. LSe1-13.</title>
        <authorList>
            <person name="Suphannarot A."/>
            <person name="Mingma R."/>
        </authorList>
    </citation>
    <scope>NUCLEOTIDE SEQUENCE [LARGE SCALE GENOMIC DNA]</scope>
    <source>
        <strain evidence="3 4">LSe1-13</strain>
    </source>
</reference>
<keyword evidence="1" id="KW-1133">Transmembrane helix</keyword>
<keyword evidence="4" id="KW-1185">Reference proteome</keyword>
<proteinExistence type="predicted"/>
<dbReference type="SUPFAM" id="SSF55874">
    <property type="entry name" value="ATPase domain of HSP90 chaperone/DNA topoisomerase II/histidine kinase"/>
    <property type="match status" value="1"/>
</dbReference>
<evidence type="ECO:0000259" key="2">
    <source>
        <dbReference type="Pfam" id="PF02518"/>
    </source>
</evidence>
<accession>A0ABU7ME45</accession>
<gene>
    <name evidence="3" type="ORF">VZC37_13515</name>
</gene>
<sequence>MVALSPPTTKPLTRIEEQSAAIRIERLFSIFVGAGYFAYLAILGPQIAAQFSITAAWWNLLAPLAIFAPPAVLLIAAITRRRTLAQTASRTCAVVFIIVGISWFPAWNGGTVDDQLWFSVIPGLAGLAAAITLPPRWTLTLMTAAIIPAQLANALGRPDDYPANLTANVLFAFAFILPYTCAALMALRTGRVLDETRAEAYAGAAAAAEADARRSQRSHVDGLMHDWVISTLLAAAKQGNTDSVRRQATITMDKLNSPPEEVTTLAAGAIRTRLRAAVLAVDVTQQINTRLDDDADSLRAPVDVVDVLESAAAEALRNSIIHAGDDADRAVALHITGDAISVTVVDDGVGFDPTGIPPHRLGLAVSILARVRSLPGGSAEVVSAPDAGTRVDLRWENIR</sequence>